<dbReference type="Gene3D" id="1.10.10.10">
    <property type="entry name" value="Winged helix-like DNA-binding domain superfamily/Winged helix DNA-binding domain"/>
    <property type="match status" value="1"/>
</dbReference>
<dbReference type="PROSITE" id="PS50931">
    <property type="entry name" value="HTH_LYSR"/>
    <property type="match status" value="1"/>
</dbReference>
<dbReference type="InterPro" id="IPR000847">
    <property type="entry name" value="LysR_HTH_N"/>
</dbReference>
<evidence type="ECO:0000256" key="5">
    <source>
        <dbReference type="SAM" id="MobiDB-lite"/>
    </source>
</evidence>
<protein>
    <submittedName>
        <fullName evidence="7">LysR substrate-binding domain-containing protein</fullName>
    </submittedName>
</protein>
<dbReference type="PANTHER" id="PTHR30346:SF17">
    <property type="entry name" value="LYSR FAMILY TRANSCRIPTIONAL REGULATOR"/>
    <property type="match status" value="1"/>
</dbReference>
<evidence type="ECO:0000256" key="4">
    <source>
        <dbReference type="ARBA" id="ARBA00023163"/>
    </source>
</evidence>
<dbReference type="CDD" id="cd08414">
    <property type="entry name" value="PBP2_LTTR_aromatics_like"/>
    <property type="match status" value="1"/>
</dbReference>
<accession>A0ABY9QZS8</accession>
<keyword evidence="4" id="KW-0804">Transcription</keyword>
<dbReference type="Pfam" id="PF03466">
    <property type="entry name" value="LysR_substrate"/>
    <property type="match status" value="1"/>
</dbReference>
<dbReference type="InterPro" id="IPR005119">
    <property type="entry name" value="LysR_subst-bd"/>
</dbReference>
<feature type="compositionally biased region" description="Acidic residues" evidence="5">
    <location>
        <begin position="328"/>
        <end position="337"/>
    </location>
</feature>
<gene>
    <name evidence="7" type="ORF">KPS_002446</name>
</gene>
<evidence type="ECO:0000256" key="1">
    <source>
        <dbReference type="ARBA" id="ARBA00009437"/>
    </source>
</evidence>
<dbReference type="Gene3D" id="3.40.190.10">
    <property type="entry name" value="Periplasmic binding protein-like II"/>
    <property type="match status" value="2"/>
</dbReference>
<keyword evidence="8" id="KW-1185">Reference proteome</keyword>
<dbReference type="RefSeq" id="WP_309540524.1">
    <property type="nucleotide sequence ID" value="NZ_CP133659.1"/>
</dbReference>
<sequence>MELRQLRYFLAVAEELHFGRAARRMHISQPPLSQQIQALEEELGVRLFDRTSRTVRTTPAGEALRDDVRDLLAGLDAAVERARGTARGERGRLRLGFVVSAAATRFPRAVAAYRARCPGVRLELREMGTLLQLRRIESGELDVGLLRNLDGLPDGFDHAPFLHEPQVVALPAQHPLARLRVVPLAALAGVPLILYPRRVFPAAYDAIIAACRGAGFSPEVPQEAVGLNTQRALVAAGVGAAIVPASARSEPREGVVYRDVAAGNDAPGGAPGLPEIRLDLVWRAGRDDALLRGFLEVVGGFSGEDDGDASGNAPLPPLNADTDRAEGEDAEGEDAAD</sequence>
<dbReference type="PRINTS" id="PR00039">
    <property type="entry name" value="HTHLYSR"/>
</dbReference>
<dbReference type="SUPFAM" id="SSF46785">
    <property type="entry name" value="Winged helix' DNA-binding domain"/>
    <property type="match status" value="1"/>
</dbReference>
<reference evidence="7" key="1">
    <citation type="submission" date="2023-09" db="EMBL/GenBank/DDBJ databases">
        <authorList>
            <consortium name="CW5 consortium"/>
            <person name="Lu C.-W."/>
        </authorList>
    </citation>
    <scope>NUCLEOTIDE SEQUENCE</scope>
    <source>
        <strain evidence="7">KPS</strain>
    </source>
</reference>
<proteinExistence type="inferred from homology"/>
<feature type="region of interest" description="Disordered" evidence="5">
    <location>
        <begin position="303"/>
        <end position="337"/>
    </location>
</feature>
<evidence type="ECO:0000259" key="6">
    <source>
        <dbReference type="PROSITE" id="PS50931"/>
    </source>
</evidence>
<evidence type="ECO:0000313" key="7">
    <source>
        <dbReference type="EMBL" id="WMW64432.1"/>
    </source>
</evidence>
<dbReference type="Pfam" id="PF00126">
    <property type="entry name" value="HTH_1"/>
    <property type="match status" value="1"/>
</dbReference>
<dbReference type="SUPFAM" id="SSF53850">
    <property type="entry name" value="Periplasmic binding protein-like II"/>
    <property type="match status" value="1"/>
</dbReference>
<dbReference type="EMBL" id="CP133659">
    <property type="protein sequence ID" value="WMW64432.1"/>
    <property type="molecule type" value="Genomic_DNA"/>
</dbReference>
<keyword evidence="2" id="KW-0805">Transcription regulation</keyword>
<organism evidence="7 8">
    <name type="scientific">Nitratidesulfovibrio liaohensis</name>
    <dbReference type="NCBI Taxonomy" id="2604158"/>
    <lineage>
        <taxon>Bacteria</taxon>
        <taxon>Pseudomonadati</taxon>
        <taxon>Thermodesulfobacteriota</taxon>
        <taxon>Desulfovibrionia</taxon>
        <taxon>Desulfovibrionales</taxon>
        <taxon>Desulfovibrionaceae</taxon>
        <taxon>Nitratidesulfovibrio</taxon>
    </lineage>
</organism>
<keyword evidence="3" id="KW-0238">DNA-binding</keyword>
<feature type="domain" description="HTH lysR-type" evidence="6">
    <location>
        <begin position="1"/>
        <end position="58"/>
    </location>
</feature>
<dbReference type="InterPro" id="IPR036388">
    <property type="entry name" value="WH-like_DNA-bd_sf"/>
</dbReference>
<dbReference type="Proteomes" id="UP001180616">
    <property type="component" value="Chromosome"/>
</dbReference>
<comment type="similarity">
    <text evidence="1">Belongs to the LysR transcriptional regulatory family.</text>
</comment>
<evidence type="ECO:0000256" key="2">
    <source>
        <dbReference type="ARBA" id="ARBA00023015"/>
    </source>
</evidence>
<evidence type="ECO:0000313" key="8">
    <source>
        <dbReference type="Proteomes" id="UP001180616"/>
    </source>
</evidence>
<dbReference type="PANTHER" id="PTHR30346">
    <property type="entry name" value="TRANSCRIPTIONAL DUAL REGULATOR HCAR-RELATED"/>
    <property type="match status" value="1"/>
</dbReference>
<evidence type="ECO:0000256" key="3">
    <source>
        <dbReference type="ARBA" id="ARBA00023125"/>
    </source>
</evidence>
<dbReference type="InterPro" id="IPR036390">
    <property type="entry name" value="WH_DNA-bd_sf"/>
</dbReference>
<name>A0ABY9QZS8_9BACT</name>